<evidence type="ECO:0000313" key="1">
    <source>
        <dbReference type="EMBL" id="CAD7263215.1"/>
    </source>
</evidence>
<name>A0A7R9AZ42_TIMSH</name>
<organism evidence="1">
    <name type="scientific">Timema shepardi</name>
    <name type="common">Walking stick</name>
    <dbReference type="NCBI Taxonomy" id="629360"/>
    <lineage>
        <taxon>Eukaryota</taxon>
        <taxon>Metazoa</taxon>
        <taxon>Ecdysozoa</taxon>
        <taxon>Arthropoda</taxon>
        <taxon>Hexapoda</taxon>
        <taxon>Insecta</taxon>
        <taxon>Pterygota</taxon>
        <taxon>Neoptera</taxon>
        <taxon>Polyneoptera</taxon>
        <taxon>Phasmatodea</taxon>
        <taxon>Timematodea</taxon>
        <taxon>Timematoidea</taxon>
        <taxon>Timematidae</taxon>
        <taxon>Timema</taxon>
    </lineage>
</organism>
<protein>
    <submittedName>
        <fullName evidence="1">Uncharacterized protein</fullName>
    </submittedName>
</protein>
<reference evidence="1" key="1">
    <citation type="submission" date="2020-11" db="EMBL/GenBank/DDBJ databases">
        <authorList>
            <person name="Tran Van P."/>
        </authorList>
    </citation>
    <scope>NUCLEOTIDE SEQUENCE</scope>
</reference>
<gene>
    <name evidence="1" type="ORF">TSIB3V08_LOCUS7302</name>
</gene>
<sequence length="132" mass="14391">MNIKNKVSKKLKFNAKYNDDSDEMTEMDSNYSDPDNDLEDFEDLGLDADYSVGDFVLVKFCGKQSVAHYAGRIDAKVTCHTVVVAAEEVAGLVAEEEAVLAEEVVVVEVDSEEVEGVVVAAVGAMIRVLQNK</sequence>
<proteinExistence type="predicted"/>
<accession>A0A7R9AZ42</accession>
<dbReference type="AlphaFoldDB" id="A0A7R9AZ42"/>
<dbReference type="EMBL" id="OC003378">
    <property type="protein sequence ID" value="CAD7263215.1"/>
    <property type="molecule type" value="Genomic_DNA"/>
</dbReference>